<organism evidence="1 2">
    <name type="scientific">Ramazzottius varieornatus</name>
    <name type="common">Water bear</name>
    <name type="synonym">Tardigrade</name>
    <dbReference type="NCBI Taxonomy" id="947166"/>
    <lineage>
        <taxon>Eukaryota</taxon>
        <taxon>Metazoa</taxon>
        <taxon>Ecdysozoa</taxon>
        <taxon>Tardigrada</taxon>
        <taxon>Eutardigrada</taxon>
        <taxon>Parachela</taxon>
        <taxon>Hypsibioidea</taxon>
        <taxon>Ramazzottiidae</taxon>
        <taxon>Ramazzottius</taxon>
    </lineage>
</organism>
<evidence type="ECO:0000313" key="2">
    <source>
        <dbReference type="Proteomes" id="UP000186922"/>
    </source>
</evidence>
<dbReference type="EMBL" id="BDGG01000019">
    <property type="protein sequence ID" value="GAV08778.1"/>
    <property type="molecule type" value="Genomic_DNA"/>
</dbReference>
<sequence length="71" mass="8343">MALLHKEPFDCDFVRRCMANVYCIRQLTGEGNKKPWWFFGAGKNYDTDDRFSLRPPQNAKDIKNSLRECQA</sequence>
<dbReference type="Proteomes" id="UP000186922">
    <property type="component" value="Unassembled WGS sequence"/>
</dbReference>
<name>A0A1D1W8Z4_RAMVA</name>
<proteinExistence type="predicted"/>
<evidence type="ECO:0000313" key="1">
    <source>
        <dbReference type="EMBL" id="GAV08778.1"/>
    </source>
</evidence>
<dbReference type="AlphaFoldDB" id="A0A1D1W8Z4"/>
<keyword evidence="2" id="KW-1185">Reference proteome</keyword>
<protein>
    <submittedName>
        <fullName evidence="1">Uncharacterized protein</fullName>
    </submittedName>
</protein>
<reference evidence="1 2" key="1">
    <citation type="journal article" date="2016" name="Nat. Commun.">
        <title>Extremotolerant tardigrade genome and improved radiotolerance of human cultured cells by tardigrade-unique protein.</title>
        <authorList>
            <person name="Hashimoto T."/>
            <person name="Horikawa D.D."/>
            <person name="Saito Y."/>
            <person name="Kuwahara H."/>
            <person name="Kozuka-Hata H."/>
            <person name="Shin-I T."/>
            <person name="Minakuchi Y."/>
            <person name="Ohishi K."/>
            <person name="Motoyama A."/>
            <person name="Aizu T."/>
            <person name="Enomoto A."/>
            <person name="Kondo K."/>
            <person name="Tanaka S."/>
            <person name="Hara Y."/>
            <person name="Koshikawa S."/>
            <person name="Sagara H."/>
            <person name="Miura T."/>
            <person name="Yokobori S."/>
            <person name="Miyagawa K."/>
            <person name="Suzuki Y."/>
            <person name="Kubo T."/>
            <person name="Oyama M."/>
            <person name="Kohara Y."/>
            <person name="Fujiyama A."/>
            <person name="Arakawa K."/>
            <person name="Katayama T."/>
            <person name="Toyoda A."/>
            <person name="Kunieda T."/>
        </authorList>
    </citation>
    <scope>NUCLEOTIDE SEQUENCE [LARGE SCALE GENOMIC DNA]</scope>
    <source>
        <strain evidence="1 2">YOKOZUNA-1</strain>
    </source>
</reference>
<gene>
    <name evidence="1" type="primary">RvY_18423-1</name>
    <name evidence="1" type="synonym">RvY_18423.1</name>
    <name evidence="1" type="ORF">RvY_18423</name>
</gene>
<comment type="caution">
    <text evidence="1">The sequence shown here is derived from an EMBL/GenBank/DDBJ whole genome shotgun (WGS) entry which is preliminary data.</text>
</comment>
<accession>A0A1D1W8Z4</accession>